<dbReference type="OrthoDB" id="8442940at2"/>
<sequence length="508" mass="52926">MADFSAVLKKTIDALAENTPAAREKIYQKARTTIEAKLAAITPPPAAAVVERQRKLLEDAIASVEAEHAEPEPEETFDGDELDRVFAELDPDPAPEPLKPAAPLAPPAMSAPAAKATPAGVAPAPGTPMSDEKASTAGTMSRPEDGDADARDEMIVGPEAEAAAPLAGSPRARRKGPSGLTVGIVLLVLAAVAAGAWFYRDDISRMANLESQPQAGQTPVAGDAQDDTLAEIATDTEPTQNATDGNEAGREPVAQRPAKFTQRLMPNGQEIDEGPADGEPGLGEGTSVAQATVPGSSDPAAGAATPPANAGSNGTAASAQQETLPVGQKAIFYEERTSSSDGSADPGAVVWSVVQESPGNDLPPEPAIRAEATIPAKGLQLKMTIRRNADESLPASHIVEIIFLTPSDFEGGGVDNVLRISMKRSEQDTGSPLLGIPARIADGYFLVALSDSRADIETNTLLLRRQSWIDIPVVYKSGRRALITIERGIPGDKIFTDVLNAWQNATSG</sequence>
<feature type="region of interest" description="Disordered" evidence="1">
    <location>
        <begin position="87"/>
        <end position="148"/>
    </location>
</feature>
<keyword evidence="4" id="KW-1185">Reference proteome</keyword>
<dbReference type="PATRIC" id="fig|391937.3.peg.2356"/>
<feature type="compositionally biased region" description="Low complexity" evidence="1">
    <location>
        <begin position="107"/>
        <end position="129"/>
    </location>
</feature>
<dbReference type="AlphaFoldDB" id="K2MNC8"/>
<keyword evidence="2" id="KW-1133">Transmembrane helix</keyword>
<name>K2MNC8_9HYPH</name>
<organism evidence="3 4">
    <name type="scientific">Nitratireductor pacificus pht-3B</name>
    <dbReference type="NCBI Taxonomy" id="391937"/>
    <lineage>
        <taxon>Bacteria</taxon>
        <taxon>Pseudomonadati</taxon>
        <taxon>Pseudomonadota</taxon>
        <taxon>Alphaproteobacteria</taxon>
        <taxon>Hyphomicrobiales</taxon>
        <taxon>Phyllobacteriaceae</taxon>
        <taxon>Nitratireductor</taxon>
    </lineage>
</organism>
<feature type="compositionally biased region" description="Pro residues" evidence="1">
    <location>
        <begin position="92"/>
        <end position="106"/>
    </location>
</feature>
<dbReference type="EMBL" id="AMRM01000011">
    <property type="protein sequence ID" value="EKF18792.1"/>
    <property type="molecule type" value="Genomic_DNA"/>
</dbReference>
<dbReference type="eggNOG" id="COG5373">
    <property type="taxonomic scope" value="Bacteria"/>
</dbReference>
<dbReference type="STRING" id="391937.NA2_11430"/>
<dbReference type="RefSeq" id="WP_008597030.1">
    <property type="nucleotide sequence ID" value="NZ_AMRM01000011.1"/>
</dbReference>
<accession>K2MNC8</accession>
<keyword evidence="2" id="KW-0812">Transmembrane</keyword>
<feature type="region of interest" description="Disordered" evidence="1">
    <location>
        <begin position="235"/>
        <end position="254"/>
    </location>
</feature>
<reference evidence="3 4" key="1">
    <citation type="journal article" date="2012" name="J. Bacteriol.">
        <title>Genome Sequence of Nitratireductor pacificus Type Strain pht-3B.</title>
        <authorList>
            <person name="Lai Q."/>
            <person name="Li G."/>
            <person name="Shao Z."/>
        </authorList>
    </citation>
    <scope>NUCLEOTIDE SEQUENCE [LARGE SCALE GENOMIC DNA]</scope>
    <source>
        <strain evidence="4">pht-3B</strain>
    </source>
</reference>
<comment type="caution">
    <text evidence="3">The sequence shown here is derived from an EMBL/GenBank/DDBJ whole genome shotgun (WGS) entry which is preliminary data.</text>
</comment>
<evidence type="ECO:0000256" key="1">
    <source>
        <dbReference type="SAM" id="MobiDB-lite"/>
    </source>
</evidence>
<evidence type="ECO:0000313" key="3">
    <source>
        <dbReference type="EMBL" id="EKF18792.1"/>
    </source>
</evidence>
<keyword evidence="2" id="KW-0472">Membrane</keyword>
<evidence type="ECO:0000256" key="2">
    <source>
        <dbReference type="SAM" id="Phobius"/>
    </source>
</evidence>
<feature type="transmembrane region" description="Helical" evidence="2">
    <location>
        <begin position="179"/>
        <end position="199"/>
    </location>
</feature>
<gene>
    <name evidence="3" type="ORF">NA2_11430</name>
</gene>
<feature type="region of interest" description="Disordered" evidence="1">
    <location>
        <begin position="262"/>
        <end position="323"/>
    </location>
</feature>
<feature type="compositionally biased region" description="Low complexity" evidence="1">
    <location>
        <begin position="294"/>
        <end position="321"/>
    </location>
</feature>
<protein>
    <submittedName>
        <fullName evidence="3">Uncharacterized protein</fullName>
    </submittedName>
</protein>
<dbReference type="Proteomes" id="UP000006786">
    <property type="component" value="Unassembled WGS sequence"/>
</dbReference>
<proteinExistence type="predicted"/>
<evidence type="ECO:0000313" key="4">
    <source>
        <dbReference type="Proteomes" id="UP000006786"/>
    </source>
</evidence>